<protein>
    <submittedName>
        <fullName evidence="1">Uncharacterized protein</fullName>
    </submittedName>
</protein>
<comment type="caution">
    <text evidence="1">The sequence shown here is derived from an EMBL/GenBank/DDBJ whole genome shotgun (WGS) entry which is preliminary data.</text>
</comment>
<name>A0ABD0L4D3_9CAEN</name>
<gene>
    <name evidence="1" type="ORF">BaRGS_00014769</name>
</gene>
<sequence length="139" mass="14941">MQIKFDTRVCAGCVCHASVSREAAASDRNPFAGVTHSDWMTWTEQASTDTCTSSQAATECVGSDRAPPAAGDQIWETHYARQAEEGGGQEEAGGRRAAYCQTATISATVPVRYDGKTTLKKQAENPASSRRGLLVKYCF</sequence>
<dbReference type="EMBL" id="JACVVK020000088">
    <property type="protein sequence ID" value="KAK7493887.1"/>
    <property type="molecule type" value="Genomic_DNA"/>
</dbReference>
<accession>A0ABD0L4D3</accession>
<keyword evidence="2" id="KW-1185">Reference proteome</keyword>
<reference evidence="1 2" key="1">
    <citation type="journal article" date="2023" name="Sci. Data">
        <title>Genome assembly of the Korean intertidal mud-creeper Batillaria attramentaria.</title>
        <authorList>
            <person name="Patra A.K."/>
            <person name="Ho P.T."/>
            <person name="Jun S."/>
            <person name="Lee S.J."/>
            <person name="Kim Y."/>
            <person name="Won Y.J."/>
        </authorList>
    </citation>
    <scope>NUCLEOTIDE SEQUENCE [LARGE SCALE GENOMIC DNA]</scope>
    <source>
        <strain evidence="1">Wonlab-2016</strain>
    </source>
</reference>
<evidence type="ECO:0000313" key="2">
    <source>
        <dbReference type="Proteomes" id="UP001519460"/>
    </source>
</evidence>
<proteinExistence type="predicted"/>
<organism evidence="1 2">
    <name type="scientific">Batillaria attramentaria</name>
    <dbReference type="NCBI Taxonomy" id="370345"/>
    <lineage>
        <taxon>Eukaryota</taxon>
        <taxon>Metazoa</taxon>
        <taxon>Spiralia</taxon>
        <taxon>Lophotrochozoa</taxon>
        <taxon>Mollusca</taxon>
        <taxon>Gastropoda</taxon>
        <taxon>Caenogastropoda</taxon>
        <taxon>Sorbeoconcha</taxon>
        <taxon>Cerithioidea</taxon>
        <taxon>Batillariidae</taxon>
        <taxon>Batillaria</taxon>
    </lineage>
</organism>
<dbReference type="AlphaFoldDB" id="A0ABD0L4D3"/>
<evidence type="ECO:0000313" key="1">
    <source>
        <dbReference type="EMBL" id="KAK7493887.1"/>
    </source>
</evidence>
<dbReference type="Proteomes" id="UP001519460">
    <property type="component" value="Unassembled WGS sequence"/>
</dbReference>